<sequence>MPEVIISYGHDSPAHKFDVHRLAKLLVQNGITTHLDEWVAERQDWLAWMDRHITSADFTLVIASPAYRAAGDGNGPPDRSRGVQAEAAIIRDLIYSDRSAWTHRILPVVLPGRSVDEIPRFLQPRTASHYQVDSLTTAGIESLLRMITGQPRWVSPPLGTVPVLPPEELPGTDALDWRVLPEPVEVFWRATIMASGNRYVPEQPSCVEVHLPPVGGSALPANRLRAVRGSLGQLFAGQGAEVREGDEVVLANGEAGGLAVLRNGQRSAWTPVPRAVIGHVLVPEDCVVAVHQLLVTLLDLDVPEQSEVAPTIGLAPPAGVRVGTREDLTRTSGAYPLIGQESIRLPASESLRVSEVRAHTAAVAEELVERLISRMRNPTP</sequence>
<dbReference type="InterPro" id="IPR013568">
    <property type="entry name" value="SEFIR_dom"/>
</dbReference>
<dbReference type="KEGG" id="apre:CNX65_20015"/>
<dbReference type="InterPro" id="IPR035897">
    <property type="entry name" value="Toll_tir_struct_dom_sf"/>
</dbReference>
<dbReference type="Gene3D" id="3.40.50.10140">
    <property type="entry name" value="Toll/interleukin-1 receptor homology (TIR) domain"/>
    <property type="match status" value="1"/>
</dbReference>
<dbReference type="Pfam" id="PF13676">
    <property type="entry name" value="TIR_2"/>
    <property type="match status" value="1"/>
</dbReference>
<keyword evidence="3" id="KW-1185">Reference proteome</keyword>
<dbReference type="InterPro" id="IPR000157">
    <property type="entry name" value="TIR_dom"/>
</dbReference>
<protein>
    <recommendedName>
        <fullName evidence="1">SEFIR domain-containing protein</fullName>
    </recommendedName>
</protein>
<evidence type="ECO:0000313" key="3">
    <source>
        <dbReference type="Proteomes" id="UP000218505"/>
    </source>
</evidence>
<proteinExistence type="predicted"/>
<dbReference type="Proteomes" id="UP000218505">
    <property type="component" value="Chromosome"/>
</dbReference>
<feature type="domain" description="SEFIR" evidence="1">
    <location>
        <begin position="1"/>
        <end position="139"/>
    </location>
</feature>
<evidence type="ECO:0000259" key="1">
    <source>
        <dbReference type="PROSITE" id="PS51534"/>
    </source>
</evidence>
<reference evidence="2" key="1">
    <citation type="submission" date="2017-09" db="EMBL/GenBank/DDBJ databases">
        <title>Complete Genome Sequence of ansamitocin-producing Bacterium Actinosynnema pretiosum X47.</title>
        <authorList>
            <person name="Cao G."/>
            <person name="Zong G."/>
            <person name="Zhong C."/>
            <person name="Fu J."/>
        </authorList>
    </citation>
    <scope>NUCLEOTIDE SEQUENCE [LARGE SCALE GENOMIC DNA]</scope>
    <source>
        <strain evidence="2">X47</strain>
    </source>
</reference>
<dbReference type="AlphaFoldDB" id="A0A290Z8H1"/>
<name>A0A290Z8H1_9PSEU</name>
<dbReference type="GO" id="GO:0007165">
    <property type="term" value="P:signal transduction"/>
    <property type="evidence" value="ECO:0007669"/>
    <property type="project" value="InterPro"/>
</dbReference>
<accession>A0A290Z8H1</accession>
<dbReference type="SUPFAM" id="SSF52200">
    <property type="entry name" value="Toll/Interleukin receptor TIR domain"/>
    <property type="match status" value="1"/>
</dbReference>
<dbReference type="RefSeq" id="WP_096495120.1">
    <property type="nucleotide sequence ID" value="NZ_CP023445.1"/>
</dbReference>
<evidence type="ECO:0000313" key="2">
    <source>
        <dbReference type="EMBL" id="ATE55285.1"/>
    </source>
</evidence>
<organism evidence="2 3">
    <name type="scientific">Actinosynnema pretiosum</name>
    <dbReference type="NCBI Taxonomy" id="42197"/>
    <lineage>
        <taxon>Bacteria</taxon>
        <taxon>Bacillati</taxon>
        <taxon>Actinomycetota</taxon>
        <taxon>Actinomycetes</taxon>
        <taxon>Pseudonocardiales</taxon>
        <taxon>Pseudonocardiaceae</taxon>
        <taxon>Actinosynnema</taxon>
    </lineage>
</organism>
<dbReference type="PROSITE" id="PS51534">
    <property type="entry name" value="SEFIR"/>
    <property type="match status" value="1"/>
</dbReference>
<dbReference type="EMBL" id="CP023445">
    <property type="protein sequence ID" value="ATE55285.1"/>
    <property type="molecule type" value="Genomic_DNA"/>
</dbReference>
<gene>
    <name evidence="2" type="ORF">CNX65_20015</name>
</gene>